<keyword evidence="2" id="KW-0732">Signal</keyword>
<gene>
    <name evidence="3" type="ORF">Bca52824_029164</name>
</gene>
<evidence type="ECO:0000256" key="1">
    <source>
        <dbReference type="SAM" id="MobiDB-lite"/>
    </source>
</evidence>
<feature type="region of interest" description="Disordered" evidence="1">
    <location>
        <begin position="15"/>
        <end position="179"/>
    </location>
</feature>
<protein>
    <submittedName>
        <fullName evidence="3">Uncharacterized protein</fullName>
    </submittedName>
</protein>
<accession>A0A8X7VDR2</accession>
<dbReference type="Proteomes" id="UP000886595">
    <property type="component" value="Unassembled WGS sequence"/>
</dbReference>
<feature type="chain" id="PRO_5036492621" evidence="2">
    <location>
        <begin position="17"/>
        <end position="506"/>
    </location>
</feature>
<sequence>MIFLFAFLVLVAPCPGASNPTPPNSSDSTTPSGSMTHRDSELLDNSTLPMQSNTSPSSPAHPTQPGQDSNLVRQPYQRHPSSRSAATQSQTNMIPSSSAHPTHPGQHDNMIHSPYFRHYPSPVTQSRTNTSSSSSARPAEPGQNDDRVPSPYFRNPSSESQSNSNPLIPVFQRPSQSTSTRVPWYHGNAFYAAGRASHGIPPNEFHIMDHLSSSVIQYVFAWGIGYASVRPNLNTSIYIQALLNHGALSLNLLANAVFPRFELRHVDEVIEELLTKALNVKQAKCRLNLMQIGMFTLEKNGALELRKSVLEDDFEEEEEKKENEGKADGIITVGVLKEKEKGTGDATVIDTGIVIMIETMTLTENVGVAETGIERGKEVEIGKETEETWQGVEVEVEVGIVRGTIVEMLGNAAHPGFPPAAAILLLQMKHSYTQIKQKYHPLYKRRRTQMLKFRSLSIPISQSRTVRDGGVMAEKDDFINSFSGRFFSGSLVAKKIGRETRETRVF</sequence>
<evidence type="ECO:0000313" key="3">
    <source>
        <dbReference type="EMBL" id="KAG2309416.1"/>
    </source>
</evidence>
<dbReference type="EMBL" id="JAAMPC010000006">
    <property type="protein sequence ID" value="KAG2309416.1"/>
    <property type="molecule type" value="Genomic_DNA"/>
</dbReference>
<evidence type="ECO:0000256" key="2">
    <source>
        <dbReference type="SAM" id="SignalP"/>
    </source>
</evidence>
<feature type="compositionally biased region" description="Low complexity" evidence="1">
    <location>
        <begin position="24"/>
        <end position="35"/>
    </location>
</feature>
<feature type="compositionally biased region" description="Polar residues" evidence="1">
    <location>
        <begin position="82"/>
        <end position="100"/>
    </location>
</feature>
<name>A0A8X7VDR2_BRACI</name>
<reference evidence="3 4" key="1">
    <citation type="submission" date="2020-02" db="EMBL/GenBank/DDBJ databases">
        <authorList>
            <person name="Ma Q."/>
            <person name="Huang Y."/>
            <person name="Song X."/>
            <person name="Pei D."/>
        </authorList>
    </citation>
    <scope>NUCLEOTIDE SEQUENCE [LARGE SCALE GENOMIC DNA]</scope>
    <source>
        <strain evidence="3">Sxm20200214</strain>
        <tissue evidence="3">Leaf</tissue>
    </source>
</reference>
<comment type="caution">
    <text evidence="3">The sequence shown here is derived from an EMBL/GenBank/DDBJ whole genome shotgun (WGS) entry which is preliminary data.</text>
</comment>
<dbReference type="AlphaFoldDB" id="A0A8X7VDR2"/>
<keyword evidence="4" id="KW-1185">Reference proteome</keyword>
<feature type="compositionally biased region" description="Polar residues" evidence="1">
    <location>
        <begin position="43"/>
        <end position="72"/>
    </location>
</feature>
<feature type="compositionally biased region" description="Low complexity" evidence="1">
    <location>
        <begin position="155"/>
        <end position="166"/>
    </location>
</feature>
<evidence type="ECO:0000313" key="4">
    <source>
        <dbReference type="Proteomes" id="UP000886595"/>
    </source>
</evidence>
<organism evidence="3 4">
    <name type="scientific">Brassica carinata</name>
    <name type="common">Ethiopian mustard</name>
    <name type="synonym">Abyssinian cabbage</name>
    <dbReference type="NCBI Taxonomy" id="52824"/>
    <lineage>
        <taxon>Eukaryota</taxon>
        <taxon>Viridiplantae</taxon>
        <taxon>Streptophyta</taxon>
        <taxon>Embryophyta</taxon>
        <taxon>Tracheophyta</taxon>
        <taxon>Spermatophyta</taxon>
        <taxon>Magnoliopsida</taxon>
        <taxon>eudicotyledons</taxon>
        <taxon>Gunneridae</taxon>
        <taxon>Pentapetalae</taxon>
        <taxon>rosids</taxon>
        <taxon>malvids</taxon>
        <taxon>Brassicales</taxon>
        <taxon>Brassicaceae</taxon>
        <taxon>Brassiceae</taxon>
        <taxon>Brassica</taxon>
    </lineage>
</organism>
<proteinExistence type="predicted"/>
<feature type="signal peptide" evidence="2">
    <location>
        <begin position="1"/>
        <end position="16"/>
    </location>
</feature>